<protein>
    <submittedName>
        <fullName evidence="7">ATP synthase subunit I</fullName>
    </submittedName>
</protein>
<proteinExistence type="predicted"/>
<feature type="transmembrane region" description="Helical" evidence="6">
    <location>
        <begin position="75"/>
        <end position="93"/>
    </location>
</feature>
<keyword evidence="4 6" id="KW-1133">Transmembrane helix</keyword>
<feature type="transmembrane region" description="Helical" evidence="6">
    <location>
        <begin position="12"/>
        <end position="29"/>
    </location>
</feature>
<accession>A0ABV5W844</accession>
<evidence type="ECO:0000256" key="1">
    <source>
        <dbReference type="ARBA" id="ARBA00004651"/>
    </source>
</evidence>
<dbReference type="EMBL" id="JBHMAG010000024">
    <property type="protein sequence ID" value="MFB9756547.1"/>
    <property type="molecule type" value="Genomic_DNA"/>
</dbReference>
<evidence type="ECO:0000313" key="8">
    <source>
        <dbReference type="Proteomes" id="UP001589619"/>
    </source>
</evidence>
<comment type="caution">
    <text evidence="7">The sequence shown here is derived from an EMBL/GenBank/DDBJ whole genome shotgun (WGS) entry which is preliminary data.</text>
</comment>
<keyword evidence="3 6" id="KW-0812">Transmembrane</keyword>
<gene>
    <name evidence="7" type="ORF">ACFFNY_33640</name>
</gene>
<name>A0ABV5W844_9BACL</name>
<dbReference type="InterPro" id="IPR005598">
    <property type="entry name" value="ATP_synth_I"/>
</dbReference>
<evidence type="ECO:0000313" key="7">
    <source>
        <dbReference type="EMBL" id="MFB9756547.1"/>
    </source>
</evidence>
<feature type="transmembrane region" description="Helical" evidence="6">
    <location>
        <begin position="35"/>
        <end position="54"/>
    </location>
</feature>
<feature type="transmembrane region" description="Helical" evidence="6">
    <location>
        <begin position="99"/>
        <end position="122"/>
    </location>
</feature>
<evidence type="ECO:0000256" key="2">
    <source>
        <dbReference type="ARBA" id="ARBA00022475"/>
    </source>
</evidence>
<sequence length="126" mass="13898">MNDLAGFLKTISRSSLVLFAAGLVLWSVLPTYRPYVAGLLLGMLASYVNVMYLGMKTRQLADLAAQRGERKRFNLGFLTRAAMAILAVMLAYKSEQFELVTTIIGLFYGQAALFITAAVAFFRKST</sequence>
<organism evidence="7 8">
    <name type="scientific">Paenibacillus hodogayensis</name>
    <dbReference type="NCBI Taxonomy" id="279208"/>
    <lineage>
        <taxon>Bacteria</taxon>
        <taxon>Bacillati</taxon>
        <taxon>Bacillota</taxon>
        <taxon>Bacilli</taxon>
        <taxon>Bacillales</taxon>
        <taxon>Paenibacillaceae</taxon>
        <taxon>Paenibacillus</taxon>
    </lineage>
</organism>
<dbReference type="Pfam" id="PF03899">
    <property type="entry name" value="ATP-synt_I"/>
    <property type="match status" value="1"/>
</dbReference>
<evidence type="ECO:0000256" key="5">
    <source>
        <dbReference type="ARBA" id="ARBA00023136"/>
    </source>
</evidence>
<evidence type="ECO:0000256" key="3">
    <source>
        <dbReference type="ARBA" id="ARBA00022692"/>
    </source>
</evidence>
<reference evidence="7 8" key="1">
    <citation type="submission" date="2024-09" db="EMBL/GenBank/DDBJ databases">
        <authorList>
            <person name="Sun Q."/>
            <person name="Mori K."/>
        </authorList>
    </citation>
    <scope>NUCLEOTIDE SEQUENCE [LARGE SCALE GENOMIC DNA]</scope>
    <source>
        <strain evidence="7 8">JCM 12520</strain>
    </source>
</reference>
<keyword evidence="2" id="KW-1003">Cell membrane</keyword>
<comment type="subcellular location">
    <subcellularLocation>
        <location evidence="1">Cell membrane</location>
        <topology evidence="1">Multi-pass membrane protein</topology>
    </subcellularLocation>
</comment>
<dbReference type="RefSeq" id="WP_344916544.1">
    <property type="nucleotide sequence ID" value="NZ_BAAAYO010000020.1"/>
</dbReference>
<evidence type="ECO:0000256" key="6">
    <source>
        <dbReference type="SAM" id="Phobius"/>
    </source>
</evidence>
<keyword evidence="8" id="KW-1185">Reference proteome</keyword>
<evidence type="ECO:0000256" key="4">
    <source>
        <dbReference type="ARBA" id="ARBA00022989"/>
    </source>
</evidence>
<dbReference type="Proteomes" id="UP001589619">
    <property type="component" value="Unassembled WGS sequence"/>
</dbReference>
<keyword evidence="5 6" id="KW-0472">Membrane</keyword>